<dbReference type="AlphaFoldDB" id="A0AAW0ZK14"/>
<dbReference type="InterPro" id="IPR020094">
    <property type="entry name" value="TruA/RsuA/RluB/E/F_N"/>
</dbReference>
<dbReference type="Gene3D" id="3.30.70.660">
    <property type="entry name" value="Pseudouridine synthase I, catalytic domain, C-terminal subdomain"/>
    <property type="match status" value="1"/>
</dbReference>
<dbReference type="Gene3D" id="3.30.70.580">
    <property type="entry name" value="Pseudouridine synthase I, catalytic domain, N-terminal subdomain"/>
    <property type="match status" value="1"/>
</dbReference>
<dbReference type="Pfam" id="PF01416">
    <property type="entry name" value="PseudoU_synth_1"/>
    <property type="match status" value="1"/>
</dbReference>
<comment type="caution">
    <text evidence="6">The sequence shown here is derived from an EMBL/GenBank/DDBJ whole genome shotgun (WGS) entry which is preliminary data.</text>
</comment>
<gene>
    <name evidence="6" type="ORF">QLX08_008622</name>
</gene>
<proteinExistence type="inferred from homology"/>
<sequence length="316" mass="35997">MGEVTVKQKATVGNGVCQSRGMQKNIIPSAKVRINDTETIQGAIEGAFLRLVPQALSWPILTCSSRTDAGVHGLCNIAHIDIENKYDSIYNPCESLKHLNRHLIQCDHDIRILDLIPVKDTFHVKHCANSRTYLYRILKAKDVKYHKVPIIEMERCFHFRSETFDPEKISRATQLFMGLKDFRTFSSNRRSDTPVRYVRSLGSLTFEKGSPLMPYDPLSENFDVWDFKCTSKGFLYKQVRKIVTALLALGIGKITEKDITVMLQVPGHKNYITSLGLVPPHGLYLLNVGYNQNYLDEHIIKYRISNDGIVIPLNED</sequence>
<dbReference type="InterPro" id="IPR020097">
    <property type="entry name" value="PsdUridine_synth_TruA_a/b_dom"/>
</dbReference>
<dbReference type="HAMAP" id="MF_00171">
    <property type="entry name" value="TruA"/>
    <property type="match status" value="1"/>
</dbReference>
<dbReference type="EC" id="5.4.99.12" evidence="4"/>
<evidence type="ECO:0000256" key="4">
    <source>
        <dbReference type="RuleBase" id="RU003792"/>
    </source>
</evidence>
<dbReference type="InterPro" id="IPR020103">
    <property type="entry name" value="PsdUridine_synth_cat_dom_sf"/>
</dbReference>
<dbReference type="PANTHER" id="PTHR11142">
    <property type="entry name" value="PSEUDOURIDYLATE SYNTHASE"/>
    <property type="match status" value="1"/>
</dbReference>
<name>A0AAW0ZK14_9HYME</name>
<dbReference type="GO" id="GO:0160147">
    <property type="term" value="F:tRNA pseudouridine(38-40) synthase activity"/>
    <property type="evidence" value="ECO:0007669"/>
    <property type="project" value="UniProtKB-EC"/>
</dbReference>
<comment type="similarity">
    <text evidence="1 4">Belongs to the tRNA pseudouridine synthase TruA family.</text>
</comment>
<evidence type="ECO:0000259" key="5">
    <source>
        <dbReference type="Pfam" id="PF01416"/>
    </source>
</evidence>
<reference evidence="6 7" key="1">
    <citation type="submission" date="2024-05" db="EMBL/GenBank/DDBJ databases">
        <title>The nuclear and mitochondrial genome assemblies of Tetragonisca angustula (Apidae: Meliponini), a tiny yet remarkable pollinator in the Neotropics.</title>
        <authorList>
            <person name="Ferrari R."/>
            <person name="Ricardo P.C."/>
            <person name="Dias F.C."/>
            <person name="Araujo N.S."/>
            <person name="Soares D.O."/>
            <person name="Zhou Q.-S."/>
            <person name="Zhu C.-D."/>
            <person name="Coutinho L."/>
            <person name="Airas M.C."/>
            <person name="Batista T.M."/>
        </authorList>
    </citation>
    <scope>NUCLEOTIDE SEQUENCE [LARGE SCALE GENOMIC DNA]</scope>
    <source>
        <strain evidence="6">ASF017062</strain>
        <tissue evidence="6">Abdomen</tissue>
    </source>
</reference>
<dbReference type="Proteomes" id="UP001432146">
    <property type="component" value="Unassembled WGS sequence"/>
</dbReference>
<keyword evidence="7" id="KW-1185">Reference proteome</keyword>
<evidence type="ECO:0000256" key="3">
    <source>
        <dbReference type="ARBA" id="ARBA00023235"/>
    </source>
</evidence>
<dbReference type="GO" id="GO:0003723">
    <property type="term" value="F:RNA binding"/>
    <property type="evidence" value="ECO:0007669"/>
    <property type="project" value="InterPro"/>
</dbReference>
<keyword evidence="3 4" id="KW-0413">Isomerase</keyword>
<dbReference type="InterPro" id="IPR020095">
    <property type="entry name" value="PsdUridine_synth_TruA_C"/>
</dbReference>
<dbReference type="EMBL" id="JAWNGG020000184">
    <property type="protein sequence ID" value="KAK9297873.1"/>
    <property type="molecule type" value="Genomic_DNA"/>
</dbReference>
<evidence type="ECO:0000313" key="7">
    <source>
        <dbReference type="Proteomes" id="UP001432146"/>
    </source>
</evidence>
<accession>A0AAW0ZK14</accession>
<dbReference type="InterPro" id="IPR001406">
    <property type="entry name" value="PsdUridine_synth_TruA"/>
</dbReference>
<evidence type="ECO:0000256" key="2">
    <source>
        <dbReference type="ARBA" id="ARBA00022694"/>
    </source>
</evidence>
<dbReference type="GO" id="GO:0031119">
    <property type="term" value="P:tRNA pseudouridine synthesis"/>
    <property type="evidence" value="ECO:0007669"/>
    <property type="project" value="TreeGrafter"/>
</dbReference>
<dbReference type="SUPFAM" id="SSF55120">
    <property type="entry name" value="Pseudouridine synthase"/>
    <property type="match status" value="1"/>
</dbReference>
<organism evidence="6 7">
    <name type="scientific">Tetragonisca angustula</name>
    <dbReference type="NCBI Taxonomy" id="166442"/>
    <lineage>
        <taxon>Eukaryota</taxon>
        <taxon>Metazoa</taxon>
        <taxon>Ecdysozoa</taxon>
        <taxon>Arthropoda</taxon>
        <taxon>Hexapoda</taxon>
        <taxon>Insecta</taxon>
        <taxon>Pterygota</taxon>
        <taxon>Neoptera</taxon>
        <taxon>Endopterygota</taxon>
        <taxon>Hymenoptera</taxon>
        <taxon>Apocrita</taxon>
        <taxon>Aculeata</taxon>
        <taxon>Apoidea</taxon>
        <taxon>Anthophila</taxon>
        <taxon>Apidae</taxon>
        <taxon>Tetragonisca</taxon>
    </lineage>
</organism>
<comment type="catalytic activity">
    <reaction evidence="4">
        <text>uridine(38/39/40) in tRNA = pseudouridine(38/39/40) in tRNA</text>
        <dbReference type="Rhea" id="RHEA:22376"/>
        <dbReference type="Rhea" id="RHEA-COMP:10085"/>
        <dbReference type="Rhea" id="RHEA-COMP:10087"/>
        <dbReference type="ChEBI" id="CHEBI:65314"/>
        <dbReference type="ChEBI" id="CHEBI:65315"/>
        <dbReference type="EC" id="5.4.99.12"/>
    </reaction>
</comment>
<feature type="domain" description="Pseudouridine synthase I TruA alpha/beta" evidence="5">
    <location>
        <begin position="172"/>
        <end position="291"/>
    </location>
</feature>
<dbReference type="PANTHER" id="PTHR11142:SF0">
    <property type="entry name" value="TRNA PSEUDOURIDINE SYNTHASE-LIKE 1"/>
    <property type="match status" value="1"/>
</dbReference>
<keyword evidence="2 4" id="KW-0819">tRNA processing</keyword>
<protein>
    <recommendedName>
        <fullName evidence="4">tRNA pseudouridine synthase</fullName>
        <ecNumber evidence="4">5.4.99.12</ecNumber>
    </recommendedName>
</protein>
<evidence type="ECO:0000313" key="6">
    <source>
        <dbReference type="EMBL" id="KAK9297873.1"/>
    </source>
</evidence>
<evidence type="ECO:0000256" key="1">
    <source>
        <dbReference type="ARBA" id="ARBA00009375"/>
    </source>
</evidence>